<dbReference type="InterPro" id="IPR014001">
    <property type="entry name" value="Helicase_ATP-bd"/>
</dbReference>
<keyword evidence="2" id="KW-0680">Restriction system</keyword>
<dbReference type="InterPro" id="IPR003356">
    <property type="entry name" value="DNA_methylase_A-5"/>
</dbReference>
<comment type="caution">
    <text evidence="6">The sequence shown here is derived from an EMBL/GenBank/DDBJ whole genome shotgun (WGS) entry which is preliminary data.</text>
</comment>
<dbReference type="SUPFAM" id="SSF53335">
    <property type="entry name" value="S-adenosyl-L-methionine-dependent methyltransferases"/>
    <property type="match status" value="1"/>
</dbReference>
<feature type="domain" description="Helicase C-terminal" evidence="5">
    <location>
        <begin position="486"/>
        <end position="656"/>
    </location>
</feature>
<dbReference type="CDD" id="cd22333">
    <property type="entry name" value="LlaBIII_nuclease-like"/>
    <property type="match status" value="1"/>
</dbReference>
<dbReference type="GO" id="GO:0032259">
    <property type="term" value="P:methylation"/>
    <property type="evidence" value="ECO:0007669"/>
    <property type="project" value="InterPro"/>
</dbReference>
<dbReference type="GO" id="GO:0009007">
    <property type="term" value="F:site-specific DNA-methyltransferase (adenine-specific) activity"/>
    <property type="evidence" value="ECO:0007669"/>
    <property type="project" value="UniProtKB-EC"/>
</dbReference>
<dbReference type="Pfam" id="PF22240">
    <property type="entry name" value="ISP_coupler"/>
    <property type="match status" value="1"/>
</dbReference>
<dbReference type="EMBL" id="AFBQ01000123">
    <property type="protein sequence ID" value="EHY31712.1"/>
    <property type="molecule type" value="Genomic_DNA"/>
</dbReference>
<evidence type="ECO:0000313" key="7">
    <source>
        <dbReference type="Proteomes" id="UP000004956"/>
    </source>
</evidence>
<dbReference type="Pfam" id="PF04851">
    <property type="entry name" value="ResIII"/>
    <property type="match status" value="1"/>
</dbReference>
<dbReference type="GO" id="GO:0005524">
    <property type="term" value="F:ATP binding"/>
    <property type="evidence" value="ECO:0007669"/>
    <property type="project" value="InterPro"/>
</dbReference>
<dbReference type="Gene3D" id="3.40.50.300">
    <property type="entry name" value="P-loop containing nucleotide triphosphate hydrolases"/>
    <property type="match status" value="2"/>
</dbReference>
<dbReference type="Pfam" id="PF00271">
    <property type="entry name" value="Helicase_C"/>
    <property type="match status" value="1"/>
</dbReference>
<gene>
    <name evidence="6" type="ORF">HMPREF9440_00906</name>
</gene>
<dbReference type="Pfam" id="PF02384">
    <property type="entry name" value="N6_Mtase"/>
    <property type="match status" value="1"/>
</dbReference>
<dbReference type="GO" id="GO:0005829">
    <property type="term" value="C:cytosol"/>
    <property type="evidence" value="ECO:0007669"/>
    <property type="project" value="TreeGrafter"/>
</dbReference>
<dbReference type="Pfam" id="PF18135">
    <property type="entry name" value="Type_ISP_C"/>
    <property type="match status" value="1"/>
</dbReference>
<keyword evidence="6" id="KW-0067">ATP-binding</keyword>
<dbReference type="InterPro" id="IPR039442">
    <property type="entry name" value="Mrr-like_dom"/>
</dbReference>
<feature type="domain" description="Helicase ATP-binding" evidence="4">
    <location>
        <begin position="175"/>
        <end position="377"/>
    </location>
</feature>
<feature type="non-terminal residue" evidence="6">
    <location>
        <position position="1453"/>
    </location>
</feature>
<dbReference type="PANTHER" id="PTHR47396:SF1">
    <property type="entry name" value="ATP-DEPENDENT HELICASE IRC3-RELATED"/>
    <property type="match status" value="1"/>
</dbReference>
<dbReference type="GO" id="GO:0006304">
    <property type="term" value="P:DNA modification"/>
    <property type="evidence" value="ECO:0007669"/>
    <property type="project" value="InterPro"/>
</dbReference>
<dbReference type="Proteomes" id="UP000004956">
    <property type="component" value="Unassembled WGS sequence"/>
</dbReference>
<dbReference type="SMART" id="SM00490">
    <property type="entry name" value="HELICc"/>
    <property type="match status" value="1"/>
</dbReference>
<dbReference type="HOGENOM" id="CLU_002151_1_0_4"/>
<dbReference type="GO" id="GO:0004386">
    <property type="term" value="F:helicase activity"/>
    <property type="evidence" value="ECO:0007669"/>
    <property type="project" value="UniProtKB-KW"/>
</dbReference>
<comment type="similarity">
    <text evidence="1">Belongs to the N(4)/N(6)-methyltransferase family.</text>
</comment>
<dbReference type="GO" id="GO:0003677">
    <property type="term" value="F:DNA binding"/>
    <property type="evidence" value="ECO:0007669"/>
    <property type="project" value="InterPro"/>
</dbReference>
<dbReference type="SMART" id="SM00487">
    <property type="entry name" value="DEXDc"/>
    <property type="match status" value="1"/>
</dbReference>
<dbReference type="PROSITE" id="PS51194">
    <property type="entry name" value="HELICASE_CTER"/>
    <property type="match status" value="1"/>
</dbReference>
<dbReference type="PRINTS" id="PR00507">
    <property type="entry name" value="N12N6MTFRASE"/>
</dbReference>
<dbReference type="InterPro" id="IPR006935">
    <property type="entry name" value="Helicase/UvrB_N"/>
</dbReference>
<dbReference type="InterPro" id="IPR011856">
    <property type="entry name" value="tRNA_endonuc-like_dom_sf"/>
</dbReference>
<dbReference type="OrthoDB" id="9804086at2"/>
<dbReference type="PROSITE" id="PS00092">
    <property type="entry name" value="N6_MTASE"/>
    <property type="match status" value="1"/>
</dbReference>
<dbReference type="SUPFAM" id="SSF52540">
    <property type="entry name" value="P-loop containing nucleoside triphosphate hydrolases"/>
    <property type="match status" value="1"/>
</dbReference>
<dbReference type="Gene3D" id="3.40.1350.10">
    <property type="match status" value="1"/>
</dbReference>
<keyword evidence="6" id="KW-0378">Hydrolase</keyword>
<dbReference type="PANTHER" id="PTHR47396">
    <property type="entry name" value="TYPE I RESTRICTION ENZYME ECOKI R PROTEIN"/>
    <property type="match status" value="1"/>
</dbReference>
<keyword evidence="6" id="KW-0347">Helicase</keyword>
<dbReference type="GO" id="GO:0016787">
    <property type="term" value="F:hydrolase activity"/>
    <property type="evidence" value="ECO:0007669"/>
    <property type="project" value="InterPro"/>
</dbReference>
<protein>
    <submittedName>
        <fullName evidence="6">Helicase protein</fullName>
    </submittedName>
</protein>
<accession>H3KDU5</accession>
<proteinExistence type="inferred from homology"/>
<name>H3KDU5_9BURK</name>
<dbReference type="RefSeq" id="WP_008541646.1">
    <property type="nucleotide sequence ID" value="NZ_JH604931.1"/>
</dbReference>
<dbReference type="InterPro" id="IPR027417">
    <property type="entry name" value="P-loop_NTPase"/>
</dbReference>
<feature type="region of interest" description="Disordered" evidence="3">
    <location>
        <begin position="682"/>
        <end position="715"/>
    </location>
</feature>
<dbReference type="Gene3D" id="3.40.50.150">
    <property type="entry name" value="Vaccinia Virus protein VP39"/>
    <property type="match status" value="1"/>
</dbReference>
<sequence length="1453" mass="163721">MASIEASSLSARDKGTRFETLIRDWLMKEPTYANLFTKVQTWKDWSAENPGYAVNAKDYGIDLVATNADGDGFTAVQCKLYGREHRVTKPEIDSFLAASSKAHFTHRLLVATNEKWSENVVKELHAQAIPVTLITRRDLAASVIDWSVYAESGKVETRPKRVPRKYQEYAIKDVLTGFQTSDRGKLIMACGTGKTFTSMQIAEAMEGEGGFVMFLVPSLSLLSQTLSDWKQQCEFEINAFAVCSDTTTGKADLEDIESLTVGSELSYPATTEPEKLAAEVKKARERGGMTVIFSTYQSIEVVSQAQKQYGMDEIGLIICDEAHRTAGGHHVDDEDAPFQRIHDQNFIRGKKRLYMTATPRIFGGDAKKQSEEGDVVLYSMDDEAVFGKTFHTISFSEAVRLKSLVDYKVIVLAVDESVVKNQGMDDYTLVEAGGLTVKHAAKVIGAWRALSKCDFKGERSMWDDLKLMKRAVGFAQVIEPPKPGQNLDRTSSKLFTANFAKTIEDFKRDHFNTLNEKNRSYSHAAFDAEYPLVCDCRHIDGSMNATEKGALLDWLRAEPEKNHCKILFNVRCLSEGVDVPSLDAVIFLSPRKSVVDVVQTVGRVMRTAPGKERGYVILPVVTSAGVPGELALNNNKEFDVVWQVLRALKSIDQDFASVVDGQLGTVNPEKIEVISITTAKVNRKPGKPAGKAPGKGRGGKKGNEPDPQQGSLFERNDYLEETIRTRILKRVGNRREWGDWAEDVAQLCDAQVRHIESKVRDEPAVSRKFEEFKKELKATLSGNLDDREIIEMLAQHVVTKPILDVLFTVYDEKGDVVYEFSKQNPIAKAMTTMVEELDRQGMQSPAKTLKDFYESVHARTRHVKTSAERQMIIKELFEKFFKAAFPKQQEKLGIVYTPVEVVDFINQSVADLLKKEFGTDIADPGVHVLDPFSGTGTFMARLMQTGLIPPEKLPQKFENDLHANEIMPLAYYVSSMNLEGVFHEICPNEPYKPNKVMIWTDTFTDHRQGAIFSTDLSENNARLSALNRQDIRVIIGNPPYSVGQDNANDDNQNDRYEELDGRIAETYAASTKATLKNSLYDSYVRAYRWASDRIGDKGVIGFVTNAGWVESNSADGMRKCVADEFNSIYVYHLKGNQRTLGERSRREGGKIFGEGSRAPVMIAFLVKNPESKERGRVLFHAVEDYLTREEKLVTLRDDRSIIDVSMNLIVPDAHGDWLNQRDDSYARFIRTDGKKTNEKSLFLNYSNGLKTGRDAWAYGSDEMKVFDSIEKSISFYNEQIKSASANEDFEINLDPKKVKWDRPQKEGVFRGKVAEGAQKSKLYLSQYRPFFKQHLYFDRFWNNCVYQMPALFPMNNTKNLLICSSGVGSKEYSCLMTDCIPCLDFLEKTQCFPRWLPGEKIESAEGVLDFGEPTEMPSGFTPEALPHFRAAYEGKTISEDDLFYYGTSSRKRF</sequence>
<reference evidence="6 7" key="1">
    <citation type="submission" date="2011-11" db="EMBL/GenBank/DDBJ databases">
        <authorList>
            <person name="Weinstock G."/>
            <person name="Sodergren E."/>
            <person name="Clifton S."/>
            <person name="Fulton L."/>
            <person name="Fulton B."/>
            <person name="Courtney L."/>
            <person name="Fronick C."/>
            <person name="Harrison M."/>
            <person name="Strong C."/>
            <person name="Farmer C."/>
            <person name="Delahaunty K."/>
            <person name="Markovic C."/>
            <person name="Hall O."/>
            <person name="Minx P."/>
            <person name="Tomlinson C."/>
            <person name="Mitreva M."/>
            <person name="Hou S."/>
            <person name="Chen J."/>
            <person name="Wollam A."/>
            <person name="Pepin K.H."/>
            <person name="Johnson M."/>
            <person name="Bhonagiri V."/>
            <person name="Zhang X."/>
            <person name="Suruliraj S."/>
            <person name="Warren W."/>
            <person name="Chinwalla A."/>
            <person name="Mardis E.R."/>
            <person name="Wilson R.K."/>
        </authorList>
    </citation>
    <scope>NUCLEOTIDE SEQUENCE [LARGE SCALE GENOMIC DNA]</scope>
    <source>
        <strain evidence="6 7">YIT 11816</strain>
    </source>
</reference>
<keyword evidence="7" id="KW-1185">Reference proteome</keyword>
<dbReference type="CDD" id="cd18785">
    <property type="entry name" value="SF2_C"/>
    <property type="match status" value="1"/>
</dbReference>
<dbReference type="InterPro" id="IPR001650">
    <property type="entry name" value="Helicase_C-like"/>
</dbReference>
<dbReference type="PROSITE" id="PS51192">
    <property type="entry name" value="HELICASE_ATP_BIND_1"/>
    <property type="match status" value="1"/>
</dbReference>
<dbReference type="SUPFAM" id="SSF52980">
    <property type="entry name" value="Restriction endonuclease-like"/>
    <property type="match status" value="1"/>
</dbReference>
<dbReference type="InterPro" id="IPR053980">
    <property type="entry name" value="ISP_coupler"/>
</dbReference>
<evidence type="ECO:0000256" key="1">
    <source>
        <dbReference type="ARBA" id="ARBA00006594"/>
    </source>
</evidence>
<dbReference type="InterPro" id="IPR050742">
    <property type="entry name" value="Helicase_Restrict-Modif_Enz"/>
</dbReference>
<dbReference type="InterPro" id="IPR011335">
    <property type="entry name" value="Restrct_endonuc-II-like"/>
</dbReference>
<keyword evidence="6" id="KW-0547">Nucleotide-binding</keyword>
<evidence type="ECO:0000313" key="6">
    <source>
        <dbReference type="EMBL" id="EHY31712.1"/>
    </source>
</evidence>
<evidence type="ECO:0000256" key="3">
    <source>
        <dbReference type="SAM" id="MobiDB-lite"/>
    </source>
</evidence>
<dbReference type="InterPro" id="IPR029063">
    <property type="entry name" value="SAM-dependent_MTases_sf"/>
</dbReference>
<organism evidence="6 7">
    <name type="scientific">Sutterella parvirubra YIT 11816</name>
    <dbReference type="NCBI Taxonomy" id="762967"/>
    <lineage>
        <taxon>Bacteria</taxon>
        <taxon>Pseudomonadati</taxon>
        <taxon>Pseudomonadota</taxon>
        <taxon>Betaproteobacteria</taxon>
        <taxon>Burkholderiales</taxon>
        <taxon>Sutterellaceae</taxon>
        <taxon>Sutterella</taxon>
    </lineage>
</organism>
<evidence type="ECO:0000259" key="4">
    <source>
        <dbReference type="PROSITE" id="PS51192"/>
    </source>
</evidence>
<dbReference type="STRING" id="762967.HMPREF9440_00906"/>
<dbReference type="InterPro" id="IPR041635">
    <property type="entry name" value="Type_ISP_LLaBIII_C"/>
</dbReference>
<evidence type="ECO:0000256" key="2">
    <source>
        <dbReference type="ARBA" id="ARBA00022747"/>
    </source>
</evidence>
<dbReference type="InterPro" id="IPR002052">
    <property type="entry name" value="DNA_methylase_N6_adenine_CS"/>
</dbReference>
<evidence type="ECO:0000259" key="5">
    <source>
        <dbReference type="PROSITE" id="PS51194"/>
    </source>
</evidence>
<dbReference type="Pfam" id="PF13156">
    <property type="entry name" value="Mrr_cat_2"/>
    <property type="match status" value="1"/>
</dbReference>